<proteinExistence type="predicted"/>
<dbReference type="RefSeq" id="WP_182574574.1">
    <property type="nucleotide sequence ID" value="NZ_JACJHY010000015.1"/>
</dbReference>
<name>A0ABR6C9H7_9HYPH</name>
<keyword evidence="2" id="KW-1185">Reference proteome</keyword>
<dbReference type="EMBL" id="JACJHZ010000015">
    <property type="protein sequence ID" value="MBA9021298.1"/>
    <property type="molecule type" value="Genomic_DNA"/>
</dbReference>
<dbReference type="Proteomes" id="UP000587524">
    <property type="component" value="Unassembled WGS sequence"/>
</dbReference>
<accession>A0ABR6C9H7</accession>
<reference evidence="1 2" key="1">
    <citation type="submission" date="2020-08" db="EMBL/GenBank/DDBJ databases">
        <title>Genomic Encyclopedia of Type Strains, Phase IV (KMG-IV): sequencing the most valuable type-strain genomes for metagenomic binning, comparative biology and taxonomic classification.</title>
        <authorList>
            <person name="Goeker M."/>
        </authorList>
    </citation>
    <scope>NUCLEOTIDE SEQUENCE [LARGE SCALE GENOMIC DNA]</scope>
    <source>
        <strain evidence="1 2">DSM 17455</strain>
    </source>
</reference>
<protein>
    <submittedName>
        <fullName evidence="1">Uncharacterized protein</fullName>
    </submittedName>
</protein>
<evidence type="ECO:0000313" key="2">
    <source>
        <dbReference type="Proteomes" id="UP000587524"/>
    </source>
</evidence>
<gene>
    <name evidence="1" type="ORF">HNQ97_003304</name>
</gene>
<sequence length="123" mass="12987">MLSLGISTLDPSADDLIDWPSRLAGGFSAEAAAEGSAIGLKLADVTGRHMAATQKASDVVTDGGGRQVSEEAMALREVIMYRPADHRDSIGKLVYIAAYLIARSKRLDEEELATILEMAAPVG</sequence>
<organism evidence="1 2">
    <name type="scientific">Aminobacter ciceronei</name>
    <dbReference type="NCBI Taxonomy" id="150723"/>
    <lineage>
        <taxon>Bacteria</taxon>
        <taxon>Pseudomonadati</taxon>
        <taxon>Pseudomonadota</taxon>
        <taxon>Alphaproteobacteria</taxon>
        <taxon>Hyphomicrobiales</taxon>
        <taxon>Phyllobacteriaceae</taxon>
        <taxon>Aminobacter</taxon>
    </lineage>
</organism>
<comment type="caution">
    <text evidence="1">The sequence shown here is derived from an EMBL/GenBank/DDBJ whole genome shotgun (WGS) entry which is preliminary data.</text>
</comment>
<evidence type="ECO:0000313" key="1">
    <source>
        <dbReference type="EMBL" id="MBA9021298.1"/>
    </source>
</evidence>